<dbReference type="Proteomes" id="UP000335538">
    <property type="component" value="Unassembled WGS sequence"/>
</dbReference>
<protein>
    <submittedName>
        <fullName evidence="1">Porin</fullName>
    </submittedName>
</protein>
<proteinExistence type="predicted"/>
<name>A0A5E5AQ61_9BURK</name>
<sequence length="56" mass="6247">MDYSLRERTDLICVVTYAHATEYNGIGPAHAAIATVYVDAGVNWQMYVTAGVRHKF</sequence>
<evidence type="ECO:0000313" key="2">
    <source>
        <dbReference type="Proteomes" id="UP000335538"/>
    </source>
</evidence>
<organism evidence="1 2">
    <name type="scientific">Pandoraea sputorum</name>
    <dbReference type="NCBI Taxonomy" id="93222"/>
    <lineage>
        <taxon>Bacteria</taxon>
        <taxon>Pseudomonadati</taxon>
        <taxon>Pseudomonadota</taxon>
        <taxon>Betaproteobacteria</taxon>
        <taxon>Burkholderiales</taxon>
        <taxon>Burkholderiaceae</taxon>
        <taxon>Pandoraea</taxon>
    </lineage>
</organism>
<dbReference type="EMBL" id="CABPSR010000001">
    <property type="protein sequence ID" value="VVE75879.1"/>
    <property type="molecule type" value="Genomic_DNA"/>
</dbReference>
<accession>A0A5E5AQ61</accession>
<gene>
    <name evidence="1" type="ORF">PSP31121_00624</name>
</gene>
<evidence type="ECO:0000313" key="1">
    <source>
        <dbReference type="EMBL" id="VVE75879.1"/>
    </source>
</evidence>
<reference evidence="1 2" key="1">
    <citation type="submission" date="2019-08" db="EMBL/GenBank/DDBJ databases">
        <authorList>
            <person name="Peeters C."/>
        </authorList>
    </citation>
    <scope>NUCLEOTIDE SEQUENCE [LARGE SCALE GENOMIC DNA]</scope>
    <source>
        <strain evidence="1 2">LMG 31121</strain>
    </source>
</reference>
<dbReference type="AlphaFoldDB" id="A0A5E5AQ61"/>